<gene>
    <name evidence="3" type="ORF">METZ01_LOCUS127821</name>
</gene>
<reference evidence="3" key="1">
    <citation type="submission" date="2018-05" db="EMBL/GenBank/DDBJ databases">
        <authorList>
            <person name="Lanie J.A."/>
            <person name="Ng W.-L."/>
            <person name="Kazmierczak K.M."/>
            <person name="Andrzejewski T.M."/>
            <person name="Davidsen T.M."/>
            <person name="Wayne K.J."/>
            <person name="Tettelin H."/>
            <person name="Glass J.I."/>
            <person name="Rusch D."/>
            <person name="Podicherti R."/>
            <person name="Tsui H.-C.T."/>
            <person name="Winkler M.E."/>
        </authorList>
    </citation>
    <scope>NUCLEOTIDE SEQUENCE</scope>
</reference>
<feature type="non-terminal residue" evidence="3">
    <location>
        <position position="652"/>
    </location>
</feature>
<dbReference type="AlphaFoldDB" id="A0A381YEV8"/>
<sequence>MGSLLTVSLLLTSTLLLGEVERLEVTGRETLSHPDVSFSYEVIEGVAHFTLDPSDSANEMITDIGYAPRNRAGLVEYTVDFKLLVPSEDIANSGLLYMVNNRGRGATAPEISLLDPLAGFGFTYLLTGWINEITPGEARLRLHAPIVGSTMQPITGDVRYEVSVTRELNDVNIAGGGHLAYEPTEAGLEGATLSQRLYQTDPRIPIERSRFDLEVDSEPGSNQPLVTLNLQGGFQPGYIYELIYEARNPVLAGAGMAGIRDLVSLIRYGGKGSDETSQLGLPDIEHTVAYGFSQSGRLLRQYLYDGFNADIEKRTVFDGVVPFIAGGGYGMFNNRFAMPTRTSGQHSNYLYPNDLFPFTYGDSTDPFTGRTDGVLKKARQSNTVPKLMHIQTTNEYWVRAGSLPHTNPEGTEDAQLPSEVRFYTIGGSQHGSGNGIPRPATSGQLPPNPSMWNPIGMSLVVRMFEWVAMDKDPPVSRYPRIADGTLVPSHIDGRINGDAWNRLSFITHPSVMYKPAHANYGSRWDEERIIEQHPYYSDHFYGALVPAVDPDNNDFSVSTILPPTTLVPLATFTPWNLRSPATGAEKSLARLSGGYIPFAKDTVTALQARDPRNSVAGLYTSFDDYLAKYEAATDLQIEEGFLLPGFKEVYMD</sequence>
<dbReference type="InterPro" id="IPR045394">
    <property type="entry name" value="Abhydrolase_dom"/>
</dbReference>
<evidence type="ECO:0000313" key="3">
    <source>
        <dbReference type="EMBL" id="SVA74967.1"/>
    </source>
</evidence>
<protein>
    <recommendedName>
        <fullName evidence="2">Alpha/beta hydrolase domain-containing protein</fullName>
    </recommendedName>
</protein>
<evidence type="ECO:0000259" key="2">
    <source>
        <dbReference type="Pfam" id="PF20091"/>
    </source>
</evidence>
<dbReference type="EMBL" id="UINC01017954">
    <property type="protein sequence ID" value="SVA74967.1"/>
    <property type="molecule type" value="Genomic_DNA"/>
</dbReference>
<proteinExistence type="predicted"/>
<accession>A0A381YEV8</accession>
<evidence type="ECO:0000256" key="1">
    <source>
        <dbReference type="SAM" id="MobiDB-lite"/>
    </source>
</evidence>
<feature type="domain" description="Alpha/beta hydrolase" evidence="2">
    <location>
        <begin position="260"/>
        <end position="645"/>
    </location>
</feature>
<organism evidence="3">
    <name type="scientific">marine metagenome</name>
    <dbReference type="NCBI Taxonomy" id="408172"/>
    <lineage>
        <taxon>unclassified sequences</taxon>
        <taxon>metagenomes</taxon>
        <taxon>ecological metagenomes</taxon>
    </lineage>
</organism>
<name>A0A381YEV8_9ZZZZ</name>
<dbReference type="Pfam" id="PF20091">
    <property type="entry name" value="Abhydrolase_10"/>
    <property type="match status" value="1"/>
</dbReference>
<feature type="region of interest" description="Disordered" evidence="1">
    <location>
        <begin position="427"/>
        <end position="447"/>
    </location>
</feature>